<proteinExistence type="predicted"/>
<accession>A0A6J4VND5</accession>
<evidence type="ECO:0000313" key="1">
    <source>
        <dbReference type="EMBL" id="CAA9583896.1"/>
    </source>
</evidence>
<dbReference type="AlphaFoldDB" id="A0A6J4VND5"/>
<reference evidence="1" key="1">
    <citation type="submission" date="2020-02" db="EMBL/GenBank/DDBJ databases">
        <authorList>
            <person name="Meier V. D."/>
        </authorList>
    </citation>
    <scope>NUCLEOTIDE SEQUENCE</scope>
    <source>
        <strain evidence="1">AVDCRST_MAG88</strain>
    </source>
</reference>
<organism evidence="1">
    <name type="scientific">uncultured Thermomicrobiales bacterium</name>
    <dbReference type="NCBI Taxonomy" id="1645740"/>
    <lineage>
        <taxon>Bacteria</taxon>
        <taxon>Pseudomonadati</taxon>
        <taxon>Thermomicrobiota</taxon>
        <taxon>Thermomicrobia</taxon>
        <taxon>Thermomicrobiales</taxon>
        <taxon>environmental samples</taxon>
    </lineage>
</organism>
<gene>
    <name evidence="1" type="ORF">AVDCRST_MAG88-3679</name>
</gene>
<protein>
    <submittedName>
        <fullName evidence="1">Uncharacterized protein</fullName>
    </submittedName>
</protein>
<sequence>MGPAGGPGLAQALGQPQRLLRGVDGEHVVAHLQVEPGRLLVQAHELQARVAVLEQVDPALVVLDRRLSLALDGQGRSELAVEVGHPLQVLRAAVEVQALSPHLDGGIDAAQAQRDVALLLTDAGGGGVAVSLEQPEGVPVVGDGLAICIEQRRRVSGVLEGANRAGGDLPQLGGIDPSLCSQRGGSPVVLGQQRHHLLGAVARPLLEEATDLEVLATAHRLGKHPVGHVPDEHVLEGQLPLSRQAPFGARRQDVLLLEGRQGIAEAAPLLLGQGRKRALPEGPADHRRLLYQAPLEGLECVEPGRQHAHHRVRQLVRRRGVFLLQAPDHLLGEQRVATGSLGHHLHHVLQRVAAVAGRSGRSQQRRDELTRVLVGQRLEEQLRRVAAPAAPVLAALQQLVAGQAEHQQRAPHPLRQMLDGVEHPVVGPVDVLEDEYERATCGRRLDHVAQGGEERFAHPLRIPRVRRGHVKGDVDAKRPADLRGLSLLGLAALVGPEQVADVHAQLAPGIVRAVGVDDAGLGPDHLSDGPVDDRRAIGQAAARAHLCGGVAGAHPVAELAQQARLSDAGLTDQGDQVGAVLARDPPVEGVQHAQLVLPAHQRRSVGLGASADGVLADQARRLPGRHRLGPPLEHQGRERLVAHRALGCPHGALADGDRAGAAHRLQPRGHVHRVARDGVVVAHGPGQHLAAVDAHAQREPAVGRKTLIDLLHRSLHPQRRADRPFLVVLVGHRCAEHRHDVVADVLVDGPAEALDLLAQPPQRAVDQRLDRLGIHALGHRGVAGEIGEEDRDLTSLLGQGLDRGRGRRRR</sequence>
<name>A0A6J4VND5_9BACT</name>
<dbReference type="EMBL" id="CADCWM010000895">
    <property type="protein sequence ID" value="CAA9583896.1"/>
    <property type="molecule type" value="Genomic_DNA"/>
</dbReference>